<reference evidence="1 2" key="1">
    <citation type="submission" date="2014-02" db="EMBL/GenBank/DDBJ databases">
        <title>Single nucleus genome sequencing reveals high similarity among nuclei of an endomycorrhizal fungus.</title>
        <authorList>
            <person name="Lin K."/>
            <person name="Geurts R."/>
            <person name="Zhang Z."/>
            <person name="Limpens E."/>
            <person name="Saunders D.G."/>
            <person name="Mu D."/>
            <person name="Pang E."/>
            <person name="Cao H."/>
            <person name="Cha H."/>
            <person name="Lin T."/>
            <person name="Zhou Q."/>
            <person name="Shang Y."/>
            <person name="Li Y."/>
            <person name="Ivanov S."/>
            <person name="Sharma T."/>
            <person name="Velzen R.V."/>
            <person name="Ruijter N.D."/>
            <person name="Aanen D.K."/>
            <person name="Win J."/>
            <person name="Kamoun S."/>
            <person name="Bisseling T."/>
            <person name="Huang S."/>
        </authorList>
    </citation>
    <scope>NUCLEOTIDE SEQUENCE [LARGE SCALE GENOMIC DNA]</scope>
    <source>
        <strain evidence="2">DAOM197198w</strain>
    </source>
</reference>
<evidence type="ECO:0000313" key="1">
    <source>
        <dbReference type="EMBL" id="EXX51390.1"/>
    </source>
</evidence>
<protein>
    <submittedName>
        <fullName evidence="1">Uncharacterized protein</fullName>
    </submittedName>
</protein>
<organism evidence="1 2">
    <name type="scientific">Rhizophagus irregularis (strain DAOM 197198w)</name>
    <name type="common">Glomus intraradices</name>
    <dbReference type="NCBI Taxonomy" id="1432141"/>
    <lineage>
        <taxon>Eukaryota</taxon>
        <taxon>Fungi</taxon>
        <taxon>Fungi incertae sedis</taxon>
        <taxon>Mucoromycota</taxon>
        <taxon>Glomeromycotina</taxon>
        <taxon>Glomeromycetes</taxon>
        <taxon>Glomerales</taxon>
        <taxon>Glomeraceae</taxon>
        <taxon>Rhizophagus</taxon>
    </lineage>
</organism>
<comment type="caution">
    <text evidence="1">The sequence shown here is derived from an EMBL/GenBank/DDBJ whole genome shotgun (WGS) entry which is preliminary data.</text>
</comment>
<evidence type="ECO:0000313" key="2">
    <source>
        <dbReference type="Proteomes" id="UP000022910"/>
    </source>
</evidence>
<accession>A0A015IC13</accession>
<dbReference type="HOGENOM" id="CLU_503567_0_0_1"/>
<gene>
    <name evidence="1" type="ORF">RirG_262060</name>
</gene>
<name>A0A015IC13_RHIIW</name>
<sequence>MRKGDFSLEILVDNEVLPEYEVSLSEKAKLTRSREKQTITYIEAPYYSCHFCIRVGVHSTLGSMVYKGVHYVDGQNDDTYMELNPLSDDPYTYIYGFYNYDKTVFHKFKFDTNCWTDDEIFVSNLPKKCTKSSKDSGVISVYVFTAERLHGKRFMSQIRNNQEMIPESPDLDNIDPRDVICLEKPQDEPMPNLRATSNKPIVELHIRYQTKEWLQNEGFDLIESPDNSRRSIIKNILFEDEQSHESDDEIVTSEHREEIIDYSKREVYVRIEEKYSPNISVNNDGKVESIRNFENDGSDDYRKEEIFVRIEEEYSPLITSYKNDEEMENIRNFENEEEEVFESERFQEKDKVESESPNYEVIRENLNKQVKSNPLNEEVAERRNFEIESKMIELITDGSIINYRGDVELAANEKLNERIREISINDKEEENETSIVNKVEGEENLIDINRNEFDSEFIDLTESPPNEVIEISDDNNDDEVILVETVRNVIPITFNRKKHRSKKIRYYSDSSIDWNHDDSSNYSDSSSEDEFISISKKRLRT</sequence>
<keyword evidence="2" id="KW-1185">Reference proteome</keyword>
<dbReference type="Proteomes" id="UP000022910">
    <property type="component" value="Unassembled WGS sequence"/>
</dbReference>
<proteinExistence type="predicted"/>
<dbReference type="AlphaFoldDB" id="A0A015IC13"/>
<dbReference type="OrthoDB" id="2404693at2759"/>
<dbReference type="EMBL" id="JEMT01029664">
    <property type="protein sequence ID" value="EXX51390.1"/>
    <property type="molecule type" value="Genomic_DNA"/>
</dbReference>